<sequence>MKPFSLCSFFLIVFVLSCSDQDQFTEAFQQHTAGRYLLHPDAVIGIHYNNNTLLVDWLGAKDIKPLLLDDHTFYVKEMNKKMRLVLNPADSLYYLSEVIGDAAVTYDYKKLRDSQHVPSYYLLNKDYDKALKGYLKIQVEDSASIFIEEKKFNTYGYETLRNDAFDDAIAIFKMNVALYPESANVYDSLADAYLKSGDSLDAFINYSKSLTLDSGNPSAKRYIKGYNKE</sequence>
<organism evidence="2 3">
    <name type="scientific">Bizionia saleffrena</name>
    <dbReference type="NCBI Taxonomy" id="291189"/>
    <lineage>
        <taxon>Bacteria</taxon>
        <taxon>Pseudomonadati</taxon>
        <taxon>Bacteroidota</taxon>
        <taxon>Flavobacteriia</taxon>
        <taxon>Flavobacteriales</taxon>
        <taxon>Flavobacteriaceae</taxon>
        <taxon>Bizionia</taxon>
    </lineage>
</organism>
<dbReference type="PROSITE" id="PS51257">
    <property type="entry name" value="PROKAR_LIPOPROTEIN"/>
    <property type="match status" value="1"/>
</dbReference>
<feature type="repeat" description="TPR" evidence="1">
    <location>
        <begin position="183"/>
        <end position="216"/>
    </location>
</feature>
<reference evidence="2 3" key="1">
    <citation type="submission" date="2019-08" db="EMBL/GenBank/DDBJ databases">
        <title>Genomes of Antarctic Bizionia species.</title>
        <authorList>
            <person name="Bowman J.P."/>
        </authorList>
    </citation>
    <scope>NUCLEOTIDE SEQUENCE [LARGE SCALE GENOMIC DNA]</scope>
    <source>
        <strain evidence="2 3">HFD</strain>
    </source>
</reference>
<dbReference type="InterPro" id="IPR011990">
    <property type="entry name" value="TPR-like_helical_dom_sf"/>
</dbReference>
<dbReference type="SUPFAM" id="SSF48452">
    <property type="entry name" value="TPR-like"/>
    <property type="match status" value="1"/>
</dbReference>
<gene>
    <name evidence="2" type="ORF">ES676_00275</name>
</gene>
<dbReference type="InterPro" id="IPR019734">
    <property type="entry name" value="TPR_rpt"/>
</dbReference>
<evidence type="ECO:0000313" key="3">
    <source>
        <dbReference type="Proteomes" id="UP000323324"/>
    </source>
</evidence>
<dbReference type="Proteomes" id="UP000323324">
    <property type="component" value="Unassembled WGS sequence"/>
</dbReference>
<keyword evidence="3" id="KW-1185">Reference proteome</keyword>
<protein>
    <submittedName>
        <fullName evidence="2">Tetratricopeptide repeat protein</fullName>
    </submittedName>
</protein>
<proteinExistence type="predicted"/>
<dbReference type="PROSITE" id="PS50005">
    <property type="entry name" value="TPR"/>
    <property type="match status" value="1"/>
</dbReference>
<evidence type="ECO:0000256" key="1">
    <source>
        <dbReference type="PROSITE-ProRule" id="PRU00339"/>
    </source>
</evidence>
<name>A0A8H2LPP7_9FLAO</name>
<evidence type="ECO:0000313" key="2">
    <source>
        <dbReference type="EMBL" id="TYB80141.1"/>
    </source>
</evidence>
<dbReference type="AlphaFoldDB" id="A0A8H2LPP7"/>
<dbReference type="RefSeq" id="WP_148368033.1">
    <property type="nucleotide sequence ID" value="NZ_VSKM01000001.1"/>
</dbReference>
<accession>A0A8H2LPP7</accession>
<dbReference type="EMBL" id="VSKM01000001">
    <property type="protein sequence ID" value="TYB80141.1"/>
    <property type="molecule type" value="Genomic_DNA"/>
</dbReference>
<dbReference type="Gene3D" id="1.25.40.10">
    <property type="entry name" value="Tetratricopeptide repeat domain"/>
    <property type="match status" value="1"/>
</dbReference>
<keyword evidence="1" id="KW-0802">TPR repeat</keyword>
<comment type="caution">
    <text evidence="2">The sequence shown here is derived from an EMBL/GenBank/DDBJ whole genome shotgun (WGS) entry which is preliminary data.</text>
</comment>